<dbReference type="Gene3D" id="3.30.930.10">
    <property type="entry name" value="Bira Bifunctional Protein, Domain 2"/>
    <property type="match status" value="1"/>
</dbReference>
<dbReference type="GO" id="GO:0004821">
    <property type="term" value="F:histidine-tRNA ligase activity"/>
    <property type="evidence" value="ECO:0007669"/>
    <property type="project" value="UniProtKB-UniRule"/>
</dbReference>
<evidence type="ECO:0000313" key="14">
    <source>
        <dbReference type="EMBL" id="BAI81013.1"/>
    </source>
</evidence>
<organism evidence="14 15">
    <name type="scientific">Deferribacter desulfuricans (strain DSM 14783 / JCM 11476 / NBRC 101012 / SSM1)</name>
    <dbReference type="NCBI Taxonomy" id="639282"/>
    <lineage>
        <taxon>Bacteria</taxon>
        <taxon>Pseudomonadati</taxon>
        <taxon>Deferribacterota</taxon>
        <taxon>Deferribacteres</taxon>
        <taxon>Deferribacterales</taxon>
        <taxon>Deferribacteraceae</taxon>
        <taxon>Deferribacter</taxon>
    </lineage>
</organism>
<dbReference type="GO" id="GO:0006427">
    <property type="term" value="P:histidyl-tRNA aminoacylation"/>
    <property type="evidence" value="ECO:0007669"/>
    <property type="project" value="UniProtKB-UniRule"/>
</dbReference>
<evidence type="ECO:0000256" key="2">
    <source>
        <dbReference type="ARBA" id="ARBA00008226"/>
    </source>
</evidence>
<dbReference type="PANTHER" id="PTHR43707:SF1">
    <property type="entry name" value="HISTIDINE--TRNA LIGASE, MITOCHONDRIAL-RELATED"/>
    <property type="match status" value="1"/>
</dbReference>
<dbReference type="KEGG" id="ddf:DEFDS_1553"/>
<dbReference type="InterPro" id="IPR006195">
    <property type="entry name" value="aa-tRNA-synth_II"/>
</dbReference>
<dbReference type="Pfam" id="PF13393">
    <property type="entry name" value="tRNA-synt_His"/>
    <property type="match status" value="2"/>
</dbReference>
<comment type="catalytic activity">
    <reaction evidence="10 11">
        <text>tRNA(His) + L-histidine + ATP = L-histidyl-tRNA(His) + AMP + diphosphate + H(+)</text>
        <dbReference type="Rhea" id="RHEA:17313"/>
        <dbReference type="Rhea" id="RHEA-COMP:9665"/>
        <dbReference type="Rhea" id="RHEA-COMP:9689"/>
        <dbReference type="ChEBI" id="CHEBI:15378"/>
        <dbReference type="ChEBI" id="CHEBI:30616"/>
        <dbReference type="ChEBI" id="CHEBI:33019"/>
        <dbReference type="ChEBI" id="CHEBI:57595"/>
        <dbReference type="ChEBI" id="CHEBI:78442"/>
        <dbReference type="ChEBI" id="CHEBI:78527"/>
        <dbReference type="ChEBI" id="CHEBI:456215"/>
        <dbReference type="EC" id="6.1.1.21"/>
    </reaction>
</comment>
<feature type="domain" description="Aminoacyl-transfer RNA synthetases class-II family profile" evidence="13">
    <location>
        <begin position="1"/>
        <end position="314"/>
    </location>
</feature>
<comment type="subcellular location">
    <subcellularLocation>
        <location evidence="1 11">Cytoplasm</location>
    </subcellularLocation>
</comment>
<comment type="similarity">
    <text evidence="2 11">Belongs to the class-II aminoacyl-tRNA synthetase family.</text>
</comment>
<dbReference type="SUPFAM" id="SSF52954">
    <property type="entry name" value="Class II aaRS ABD-related"/>
    <property type="match status" value="1"/>
</dbReference>
<evidence type="ECO:0000256" key="7">
    <source>
        <dbReference type="ARBA" id="ARBA00022840"/>
    </source>
</evidence>
<dbReference type="PIRSF" id="PIRSF001549">
    <property type="entry name" value="His-tRNA_synth"/>
    <property type="match status" value="1"/>
</dbReference>
<keyword evidence="5 11" id="KW-0436">Ligase</keyword>
<evidence type="ECO:0000256" key="5">
    <source>
        <dbReference type="ARBA" id="ARBA00022598"/>
    </source>
</evidence>
<feature type="binding site" evidence="12">
    <location>
        <position position="129"/>
    </location>
    <ligand>
        <name>L-histidine</name>
        <dbReference type="ChEBI" id="CHEBI:57595"/>
    </ligand>
</feature>
<evidence type="ECO:0000256" key="6">
    <source>
        <dbReference type="ARBA" id="ARBA00022741"/>
    </source>
</evidence>
<dbReference type="eggNOG" id="COG0124">
    <property type="taxonomic scope" value="Bacteria"/>
</dbReference>
<feature type="binding site" evidence="12">
    <location>
        <begin position="80"/>
        <end position="82"/>
    </location>
    <ligand>
        <name>L-histidine</name>
        <dbReference type="ChEBI" id="CHEBI:57595"/>
    </ligand>
</feature>
<dbReference type="PROSITE" id="PS50862">
    <property type="entry name" value="AA_TRNA_LIGASE_II"/>
    <property type="match status" value="1"/>
</dbReference>
<dbReference type="InterPro" id="IPR033656">
    <property type="entry name" value="HisRS_anticodon"/>
</dbReference>
<dbReference type="OrthoDB" id="9800814at2"/>
<evidence type="ECO:0000256" key="8">
    <source>
        <dbReference type="ARBA" id="ARBA00022917"/>
    </source>
</evidence>
<keyword evidence="6 11" id="KW-0547">Nucleotide-binding</keyword>
<name>D3P8H3_DEFDS</name>
<sequence>MFKKVKGFRDIFGDDIRYWHLIEDSFKKLFPTFGYEEIKLPILEKTELFVRGIGDTTDIVEKEMFTFKDRDGSYLSLRPEGTASVVRAFIENKLYEPPAIRKYYYYGPMFRRERPQKGRFRQFYQIGIEAFGSESPLLDAEIIFLLYKFLNDFDLKDFLRMEINSIGCPECRPKYRDKLIQYFKNNYEDLCEDCKRRLEKNPLRILDCKVESCKVIVKDAPIILDNLCDVCDNHFRKLKSYLNQFGVEYNVNPYIVRGLDYYVRTAFEMVTDKLGASSAVGAGGRYDGLIKELGGPDIPGIGFAIGVDRLVELIKMKNELKKDEVDIYIITFEEFTEVGINISNELRDAGFKVNLGYDLGSIKSEMKKANRLNSRYVLIIGEDEISSGKFTLKDMNSGEQFKINRDEIIKFLQEN</sequence>
<dbReference type="Gene3D" id="3.40.50.800">
    <property type="entry name" value="Anticodon-binding domain"/>
    <property type="match status" value="1"/>
</dbReference>
<dbReference type="Pfam" id="PF03129">
    <property type="entry name" value="HGTP_anticodon"/>
    <property type="match status" value="1"/>
</dbReference>
<dbReference type="Proteomes" id="UP000001520">
    <property type="component" value="Chromosome"/>
</dbReference>
<dbReference type="SUPFAM" id="SSF55681">
    <property type="entry name" value="Class II aaRS and biotin synthetases"/>
    <property type="match status" value="1"/>
</dbReference>
<keyword evidence="8 11" id="KW-0648">Protein biosynthesis</keyword>
<dbReference type="EC" id="6.1.1.21" evidence="11"/>
<dbReference type="InterPro" id="IPR045864">
    <property type="entry name" value="aa-tRNA-synth_II/BPL/LPL"/>
</dbReference>
<keyword evidence="15" id="KW-1185">Reference proteome</keyword>
<dbReference type="CDD" id="cd00859">
    <property type="entry name" value="HisRS_anticodon"/>
    <property type="match status" value="1"/>
</dbReference>
<evidence type="ECO:0000313" key="15">
    <source>
        <dbReference type="Proteomes" id="UP000001520"/>
    </source>
</evidence>
<dbReference type="InterPro" id="IPR041715">
    <property type="entry name" value="HisRS-like_core"/>
</dbReference>
<evidence type="ECO:0000256" key="10">
    <source>
        <dbReference type="ARBA" id="ARBA00047639"/>
    </source>
</evidence>
<keyword evidence="7 11" id="KW-0067">ATP-binding</keyword>
<dbReference type="CDD" id="cd00773">
    <property type="entry name" value="HisRS-like_core"/>
    <property type="match status" value="1"/>
</dbReference>
<protein>
    <recommendedName>
        <fullName evidence="11">Histidine--tRNA ligase</fullName>
        <ecNumber evidence="11">6.1.1.21</ecNumber>
    </recommendedName>
    <alternativeName>
        <fullName evidence="11">Histidyl-tRNA synthetase</fullName>
        <shortName evidence="11">HisRS</shortName>
    </alternativeName>
</protein>
<feature type="binding site" evidence="12">
    <location>
        <position position="125"/>
    </location>
    <ligand>
        <name>L-histidine</name>
        <dbReference type="ChEBI" id="CHEBI:57595"/>
    </ligand>
</feature>
<dbReference type="RefSeq" id="WP_013008259.1">
    <property type="nucleotide sequence ID" value="NC_013939.1"/>
</dbReference>
<evidence type="ECO:0000256" key="3">
    <source>
        <dbReference type="ARBA" id="ARBA00011738"/>
    </source>
</evidence>
<evidence type="ECO:0000256" key="9">
    <source>
        <dbReference type="ARBA" id="ARBA00023146"/>
    </source>
</evidence>
<dbReference type="HOGENOM" id="CLU_025113_1_1_0"/>
<dbReference type="FunFam" id="3.30.930.10:FF:000005">
    <property type="entry name" value="Histidine--tRNA ligase"/>
    <property type="match status" value="1"/>
</dbReference>
<dbReference type="AlphaFoldDB" id="D3P8H3"/>
<keyword evidence="9 11" id="KW-0030">Aminoacyl-tRNA synthetase</keyword>
<dbReference type="GO" id="GO:0005737">
    <property type="term" value="C:cytoplasm"/>
    <property type="evidence" value="ECO:0007669"/>
    <property type="project" value="UniProtKB-SubCell"/>
</dbReference>
<dbReference type="HAMAP" id="MF_00127">
    <property type="entry name" value="His_tRNA_synth"/>
    <property type="match status" value="1"/>
</dbReference>
<dbReference type="PANTHER" id="PTHR43707">
    <property type="entry name" value="HISTIDYL-TRNA SYNTHETASE"/>
    <property type="match status" value="1"/>
</dbReference>
<feature type="binding site" evidence="12">
    <location>
        <begin position="261"/>
        <end position="262"/>
    </location>
    <ligand>
        <name>L-histidine</name>
        <dbReference type="ChEBI" id="CHEBI:57595"/>
    </ligand>
</feature>
<dbReference type="EMBL" id="AP011529">
    <property type="protein sequence ID" value="BAI81013.1"/>
    <property type="molecule type" value="Genomic_DNA"/>
</dbReference>
<comment type="subunit">
    <text evidence="3 11">Homodimer.</text>
</comment>
<dbReference type="InterPro" id="IPR036621">
    <property type="entry name" value="Anticodon-bd_dom_sf"/>
</dbReference>
<feature type="binding site" evidence="12">
    <location>
        <position position="111"/>
    </location>
    <ligand>
        <name>L-histidine</name>
        <dbReference type="ChEBI" id="CHEBI:57595"/>
    </ligand>
</feature>
<dbReference type="InterPro" id="IPR004154">
    <property type="entry name" value="Anticodon-bd"/>
</dbReference>
<evidence type="ECO:0000256" key="12">
    <source>
        <dbReference type="PIRSR" id="PIRSR001549-1"/>
    </source>
</evidence>
<dbReference type="InterPro" id="IPR004516">
    <property type="entry name" value="HisRS/HisZ"/>
</dbReference>
<evidence type="ECO:0000256" key="4">
    <source>
        <dbReference type="ARBA" id="ARBA00022490"/>
    </source>
</evidence>
<dbReference type="InterPro" id="IPR015807">
    <property type="entry name" value="His-tRNA-ligase"/>
</dbReference>
<keyword evidence="4 11" id="KW-0963">Cytoplasm</keyword>
<feature type="binding site" evidence="12">
    <location>
        <position position="257"/>
    </location>
    <ligand>
        <name>L-histidine</name>
        <dbReference type="ChEBI" id="CHEBI:57595"/>
    </ligand>
</feature>
<dbReference type="STRING" id="639282.DEFDS_1553"/>
<gene>
    <name evidence="11 14" type="primary">hisS</name>
    <name evidence="14" type="ordered locus">DEFDS_1553</name>
</gene>
<dbReference type="GO" id="GO:0005524">
    <property type="term" value="F:ATP binding"/>
    <property type="evidence" value="ECO:0007669"/>
    <property type="project" value="UniProtKB-UniRule"/>
</dbReference>
<reference evidence="14 15" key="1">
    <citation type="journal article" date="2010" name="DNA Res.">
        <title>Bacterial lifestyle in a deep-sea hydrothermal vent chimney revealed by the genome sequence of the thermophilic bacterium Deferribacter desulfuricans SSM1.</title>
        <authorList>
            <person name="Takaki Y."/>
            <person name="Shimamura S."/>
            <person name="Nakagawa S."/>
            <person name="Fukuhara Y."/>
            <person name="Horikawa H."/>
            <person name="Ankai A."/>
            <person name="Harada T."/>
            <person name="Hosoyama A."/>
            <person name="Oguchi A."/>
            <person name="Fukui S."/>
            <person name="Fujita N."/>
            <person name="Takami H."/>
            <person name="Takai K."/>
        </authorList>
    </citation>
    <scope>NUCLEOTIDE SEQUENCE [LARGE SCALE GENOMIC DNA]</scope>
    <source>
        <strain evidence="15">DSM 14783 / JCM 11476 / NBRC 101012 / SSM1</strain>
    </source>
</reference>
<evidence type="ECO:0000259" key="13">
    <source>
        <dbReference type="PROSITE" id="PS50862"/>
    </source>
</evidence>
<accession>D3P8H3</accession>
<proteinExistence type="inferred from homology"/>
<evidence type="ECO:0000256" key="1">
    <source>
        <dbReference type="ARBA" id="ARBA00004496"/>
    </source>
</evidence>
<evidence type="ECO:0000256" key="11">
    <source>
        <dbReference type="HAMAP-Rule" id="MF_00127"/>
    </source>
</evidence>
<dbReference type="NCBIfam" id="TIGR00442">
    <property type="entry name" value="hisS"/>
    <property type="match status" value="1"/>
</dbReference>